<evidence type="ECO:0000256" key="1">
    <source>
        <dbReference type="SAM" id="Coils"/>
    </source>
</evidence>
<sequence length="1035" mass="117601">LGIKHQPVIDLEEEWQNFYKNITDTRVGPDWLNDYMIIKDDTPFEFPKTDRTLERVFCRDQNITPNDKHSPIATCPKKWLENITDRNPYLDFWSVWNNVQLANDTCIHKTCQPSWLNETKNPFQDDDSCYDFFNDCIDENPERYQCLKFWDHCRSKLFELDSYKKHPTYPKEYCDGDPDLTCKLEWLDGENQELTPACQDFSDYCHRKLDETYPGRGSEYHYPEIYCDGDRDLTCKEEWLREYSEEMSTQYQNGTRCHQFWTYCQTRLRTNHTEFVWPLYDEPTVEDYMPGYCCLDEPTDAAFEQDFWGQYSRPHLGDVGYRESFEDFVIDEDLVIYDPSDLDQCQRTRAALGFDDNHLDDHEVCDFFKGYMCDEEFFNDLEYLVTSNNDAAPQSFEQVTYTPITWKKETIHQSWKKAAEKPTPWLDSMKRTRQHMTAALEGVKDLYQKFAQDSEHFEVKYNSNCEAKVESMEQTSMVIEAASQALCLKIPAVVMGTSNPVYMGCMVAGQIKAKVKTAKLMAAGAACRVGANVLRNSVREFNLDTQMRGELQDRHQDMTNDGMFYLGIQIFEAIPGSKIAPGSLSTLCSNLLGVGSRRRLLANEGPYSLKVTYDDNSFIKDIKEIQVTEEHIIDGLHTLEEIEREILNREISILKKEEIIIEKEDIIIEDLATVKGKEDDILQNQEQILEEMQAIREALDITPQTPLPTRPPTRPPTIVTTPRPSSYRAAASCGNDSCEMDETSKSCHDCIGAQLDTTSYDQSMASSSESIKFVIKAKRAVAIKSLFILHQHHREIRGHCENTKRAVQPRNLSDWTTDGWRTVFHGQVFARGYVSRSAQLTTVKFDQDVVLTTGKAQSFEVHTASSRIMVQLGGQEGTLAGQDMALEIHVGRSGAQSPAAFRGIIKYDGLDDSSSAGGGRSKTAKAKAKSAKLGKDVMLDSFLQAESNGEEVVAGLDLVQVDGKALCDKVGAMNDKMGALEENVQAIYKSTNDDVQSIKADVKDANGKMGALETKLSSLETKLSSLETKLASMEA</sequence>
<evidence type="ECO:0000256" key="2">
    <source>
        <dbReference type="SAM" id="MobiDB-lite"/>
    </source>
</evidence>
<protein>
    <submittedName>
        <fullName evidence="3">Uncharacterized protein</fullName>
    </submittedName>
</protein>
<feature type="non-terminal residue" evidence="3">
    <location>
        <position position="1"/>
    </location>
</feature>
<proteinExistence type="predicted"/>
<dbReference type="Gene3D" id="1.20.5.340">
    <property type="match status" value="1"/>
</dbReference>
<feature type="compositionally biased region" description="Pro residues" evidence="2">
    <location>
        <begin position="705"/>
        <end position="715"/>
    </location>
</feature>
<dbReference type="AlphaFoldDB" id="K0TKW2"/>
<evidence type="ECO:0000313" key="3">
    <source>
        <dbReference type="EMBL" id="EJK74811.1"/>
    </source>
</evidence>
<feature type="coiled-coil region" evidence="1">
    <location>
        <begin position="1002"/>
        <end position="1029"/>
    </location>
</feature>
<gene>
    <name evidence="3" type="ORF">THAOC_03490</name>
</gene>
<comment type="caution">
    <text evidence="3">The sequence shown here is derived from an EMBL/GenBank/DDBJ whole genome shotgun (WGS) entry which is preliminary data.</text>
</comment>
<reference evidence="3 4" key="1">
    <citation type="journal article" date="2012" name="Genome Biol.">
        <title>Genome and low-iron response of an oceanic diatom adapted to chronic iron limitation.</title>
        <authorList>
            <person name="Lommer M."/>
            <person name="Specht M."/>
            <person name="Roy A.S."/>
            <person name="Kraemer L."/>
            <person name="Andreson R."/>
            <person name="Gutowska M.A."/>
            <person name="Wolf J."/>
            <person name="Bergner S.V."/>
            <person name="Schilhabel M.B."/>
            <person name="Klostermeier U.C."/>
            <person name="Beiko R.G."/>
            <person name="Rosenstiel P."/>
            <person name="Hippler M."/>
            <person name="Laroche J."/>
        </authorList>
    </citation>
    <scope>NUCLEOTIDE SEQUENCE [LARGE SCALE GENOMIC DNA]</scope>
    <source>
        <strain evidence="3 4">CCMP1005</strain>
    </source>
</reference>
<organism evidence="3 4">
    <name type="scientific">Thalassiosira oceanica</name>
    <name type="common">Marine diatom</name>
    <dbReference type="NCBI Taxonomy" id="159749"/>
    <lineage>
        <taxon>Eukaryota</taxon>
        <taxon>Sar</taxon>
        <taxon>Stramenopiles</taxon>
        <taxon>Ochrophyta</taxon>
        <taxon>Bacillariophyta</taxon>
        <taxon>Coscinodiscophyceae</taxon>
        <taxon>Thalassiosirophycidae</taxon>
        <taxon>Thalassiosirales</taxon>
        <taxon>Thalassiosiraceae</taxon>
        <taxon>Thalassiosira</taxon>
    </lineage>
</organism>
<name>K0TKW2_THAOC</name>
<dbReference type="Proteomes" id="UP000266841">
    <property type="component" value="Unassembled WGS sequence"/>
</dbReference>
<feature type="region of interest" description="Disordered" evidence="2">
    <location>
        <begin position="703"/>
        <end position="726"/>
    </location>
</feature>
<evidence type="ECO:0000313" key="4">
    <source>
        <dbReference type="Proteomes" id="UP000266841"/>
    </source>
</evidence>
<dbReference type="OrthoDB" id="57292at2759"/>
<keyword evidence="1" id="KW-0175">Coiled coil</keyword>
<keyword evidence="4" id="KW-1185">Reference proteome</keyword>
<accession>K0TKW2</accession>
<dbReference type="EMBL" id="AGNL01003355">
    <property type="protein sequence ID" value="EJK74811.1"/>
    <property type="molecule type" value="Genomic_DNA"/>
</dbReference>